<feature type="non-terminal residue" evidence="2">
    <location>
        <position position="1"/>
    </location>
</feature>
<protein>
    <submittedName>
        <fullName evidence="2">Hemoglobin cathodic subunit alpha</fullName>
    </submittedName>
</protein>
<proteinExistence type="predicted"/>
<accession>A0AAE1LS42</accession>
<sequence>RSSESDGRGFSHWPDPTLPTLTSRGRGGAAGSGEAVGPWWPKVGSGQVTGESESGKGSGRKVRQICAPGSARQGRGQREVMVTTHHSLSLPLHRK</sequence>
<evidence type="ECO:0000256" key="1">
    <source>
        <dbReference type="SAM" id="MobiDB-lite"/>
    </source>
</evidence>
<keyword evidence="3" id="KW-1185">Reference proteome</keyword>
<reference evidence="2" key="2">
    <citation type="journal article" date="2023" name="BMC Genomics">
        <title>Pest status, molecular evolution, and epigenetic factors derived from the genome assembly of Frankliniella fusca, a thysanopteran phytovirus vector.</title>
        <authorList>
            <person name="Catto M.A."/>
            <person name="Labadie P.E."/>
            <person name="Jacobson A.L."/>
            <person name="Kennedy G.G."/>
            <person name="Srinivasan R."/>
            <person name="Hunt B.G."/>
        </authorList>
    </citation>
    <scope>NUCLEOTIDE SEQUENCE</scope>
    <source>
        <strain evidence="2">PL_HMW_Pooled</strain>
    </source>
</reference>
<comment type="caution">
    <text evidence="2">The sequence shown here is derived from an EMBL/GenBank/DDBJ whole genome shotgun (WGS) entry which is preliminary data.</text>
</comment>
<dbReference type="EMBL" id="JAHWGI010001409">
    <property type="protein sequence ID" value="KAK3930048.1"/>
    <property type="molecule type" value="Genomic_DNA"/>
</dbReference>
<reference evidence="2" key="1">
    <citation type="submission" date="2021-07" db="EMBL/GenBank/DDBJ databases">
        <authorList>
            <person name="Catto M.A."/>
            <person name="Jacobson A."/>
            <person name="Kennedy G."/>
            <person name="Labadie P."/>
            <person name="Hunt B.G."/>
            <person name="Srinivasan R."/>
        </authorList>
    </citation>
    <scope>NUCLEOTIDE SEQUENCE</scope>
    <source>
        <strain evidence="2">PL_HMW_Pooled</strain>
        <tissue evidence="2">Head</tissue>
    </source>
</reference>
<dbReference type="AlphaFoldDB" id="A0AAE1LS42"/>
<dbReference type="Proteomes" id="UP001219518">
    <property type="component" value="Unassembled WGS sequence"/>
</dbReference>
<gene>
    <name evidence="2" type="ORF">KUF71_004619</name>
</gene>
<evidence type="ECO:0000313" key="2">
    <source>
        <dbReference type="EMBL" id="KAK3930048.1"/>
    </source>
</evidence>
<organism evidence="2 3">
    <name type="scientific">Frankliniella fusca</name>
    <dbReference type="NCBI Taxonomy" id="407009"/>
    <lineage>
        <taxon>Eukaryota</taxon>
        <taxon>Metazoa</taxon>
        <taxon>Ecdysozoa</taxon>
        <taxon>Arthropoda</taxon>
        <taxon>Hexapoda</taxon>
        <taxon>Insecta</taxon>
        <taxon>Pterygota</taxon>
        <taxon>Neoptera</taxon>
        <taxon>Paraneoptera</taxon>
        <taxon>Thysanoptera</taxon>
        <taxon>Terebrantia</taxon>
        <taxon>Thripoidea</taxon>
        <taxon>Thripidae</taxon>
        <taxon>Frankliniella</taxon>
    </lineage>
</organism>
<evidence type="ECO:0000313" key="3">
    <source>
        <dbReference type="Proteomes" id="UP001219518"/>
    </source>
</evidence>
<name>A0AAE1LS42_9NEOP</name>
<feature type="region of interest" description="Disordered" evidence="1">
    <location>
        <begin position="1"/>
        <end position="95"/>
    </location>
</feature>